<organism evidence="1">
    <name type="scientific">uncultured Caudovirales phage</name>
    <dbReference type="NCBI Taxonomy" id="2100421"/>
    <lineage>
        <taxon>Viruses</taxon>
        <taxon>Duplodnaviria</taxon>
        <taxon>Heunggongvirae</taxon>
        <taxon>Uroviricota</taxon>
        <taxon>Caudoviricetes</taxon>
        <taxon>Peduoviridae</taxon>
        <taxon>Maltschvirus</taxon>
        <taxon>Maltschvirus maltsch</taxon>
    </lineage>
</organism>
<accession>A0A6J5M5F1</accession>
<reference evidence="1" key="1">
    <citation type="submission" date="2020-04" db="EMBL/GenBank/DDBJ databases">
        <authorList>
            <person name="Chiriac C."/>
            <person name="Salcher M."/>
            <person name="Ghai R."/>
            <person name="Kavagutti S V."/>
        </authorList>
    </citation>
    <scope>NUCLEOTIDE SEQUENCE</scope>
</reference>
<proteinExistence type="predicted"/>
<gene>
    <name evidence="1" type="ORF">UFOVP423_2</name>
</gene>
<dbReference type="SUPFAM" id="SSF161266">
    <property type="entry name" value="Gam-like"/>
    <property type="match status" value="1"/>
</dbReference>
<name>A0A6J5M5F1_9CAUD</name>
<sequence>MEQYKILDKLVVDADTGEILGEVQDASGGISSMDSLQAILEKRLRLIKQVQAEEEILGFMIDQQRKILKKKSSYLFYFEMLWLPLVEQFVKRKLEGAKAKSLDTLFGRVQIRTVKGGLKVEDSTLALAEAHRLGYLEAIKVTESFQISKLTAEQKEVLADSPGFMLTPDREVMSISEPTQEDK</sequence>
<evidence type="ECO:0000313" key="1">
    <source>
        <dbReference type="EMBL" id="CAB4141968.1"/>
    </source>
</evidence>
<dbReference type="EMBL" id="LR796403">
    <property type="protein sequence ID" value="CAB4141968.1"/>
    <property type="molecule type" value="Genomic_DNA"/>
</dbReference>
<protein>
    <submittedName>
        <fullName evidence="1">Uncharacterized protein</fullName>
    </submittedName>
</protein>